<accession>A0A0E0IDW7</accession>
<reference evidence="2" key="1">
    <citation type="submission" date="2015-04" db="UniProtKB">
        <authorList>
            <consortium name="EnsemblPlants"/>
        </authorList>
    </citation>
    <scope>IDENTIFICATION</scope>
    <source>
        <strain evidence="2">SL10</strain>
    </source>
</reference>
<evidence type="ECO:0000256" key="1">
    <source>
        <dbReference type="SAM" id="MobiDB-lite"/>
    </source>
</evidence>
<feature type="region of interest" description="Disordered" evidence="1">
    <location>
        <begin position="270"/>
        <end position="303"/>
    </location>
</feature>
<dbReference type="Proteomes" id="UP000006591">
    <property type="component" value="Chromosome 8"/>
</dbReference>
<feature type="region of interest" description="Disordered" evidence="1">
    <location>
        <begin position="332"/>
        <end position="359"/>
    </location>
</feature>
<dbReference type="EnsemblPlants" id="ONIVA08G21550.1">
    <property type="protein sequence ID" value="ONIVA08G21550.1"/>
    <property type="gene ID" value="ONIVA08G21550"/>
</dbReference>
<protein>
    <submittedName>
        <fullName evidence="2">Uncharacterized protein</fullName>
    </submittedName>
</protein>
<keyword evidence="3" id="KW-1185">Reference proteome</keyword>
<feature type="compositionally biased region" description="Basic and acidic residues" evidence="1">
    <location>
        <begin position="165"/>
        <end position="179"/>
    </location>
</feature>
<feature type="region of interest" description="Disordered" evidence="1">
    <location>
        <begin position="160"/>
        <end position="215"/>
    </location>
</feature>
<name>A0A0E0IDW7_ORYNI</name>
<sequence>MWSPDCRLELQHRRPPSTAPPLTPTSSSIRVAGRCALRRRPNSVAGPLRLAPSSPAVDPAASPGLHPIHLLLRGSKETRWGEKNLLTWLWLAVEYHLIPLKYHLICGRIAWIPGRYQDLIHRKHHPQCGKNRMIPDRYHPIPRKYHLICGRNARSCDPPRISFVKPDDTRHDTNEDHDTSQVSHDPPKVSPMKPGETGHDTKEDHDTSQISCDSTTYQISDDSYHVSGDTREVSCDSYHVSCDFYDVSGVILMRYHIHMIPTRYQELGVEVSRHRRRRPRPPPSTLHTEPEPHHRQPHPPLSTVSELVAGDRVLRRELVTGGRVCRPRLSRWLRPPHRSSSPVPPPPPRRILRRPRPTPELVDGAVSVTTQDSPPFMRPCPTSELVGGRVLHAGARRRQPRPPRWSSAAAAASAPPASTSSALLPWGPALSHLREVDWERSCWDSIPTGYRYIAAPK</sequence>
<evidence type="ECO:0000313" key="3">
    <source>
        <dbReference type="Proteomes" id="UP000006591"/>
    </source>
</evidence>
<reference evidence="2" key="2">
    <citation type="submission" date="2018-04" db="EMBL/GenBank/DDBJ databases">
        <title>OnivRS2 (Oryza nivara Reference Sequence Version 2).</title>
        <authorList>
            <person name="Zhang J."/>
            <person name="Kudrna D."/>
            <person name="Lee S."/>
            <person name="Talag J."/>
            <person name="Rajasekar S."/>
            <person name="Welchert J."/>
            <person name="Hsing Y.-I."/>
            <person name="Wing R.A."/>
        </authorList>
    </citation>
    <scope>NUCLEOTIDE SEQUENCE [LARGE SCALE GENOMIC DNA]</scope>
    <source>
        <strain evidence="2">SL10</strain>
    </source>
</reference>
<organism evidence="2">
    <name type="scientific">Oryza nivara</name>
    <name type="common">Indian wild rice</name>
    <name type="synonym">Oryza sativa f. spontanea</name>
    <dbReference type="NCBI Taxonomy" id="4536"/>
    <lineage>
        <taxon>Eukaryota</taxon>
        <taxon>Viridiplantae</taxon>
        <taxon>Streptophyta</taxon>
        <taxon>Embryophyta</taxon>
        <taxon>Tracheophyta</taxon>
        <taxon>Spermatophyta</taxon>
        <taxon>Magnoliopsida</taxon>
        <taxon>Liliopsida</taxon>
        <taxon>Poales</taxon>
        <taxon>Poaceae</taxon>
        <taxon>BOP clade</taxon>
        <taxon>Oryzoideae</taxon>
        <taxon>Oryzeae</taxon>
        <taxon>Oryzinae</taxon>
        <taxon>Oryza</taxon>
    </lineage>
</organism>
<feature type="compositionally biased region" description="Low complexity" evidence="1">
    <location>
        <begin position="404"/>
        <end position="422"/>
    </location>
</feature>
<feature type="compositionally biased region" description="Basic and acidic residues" evidence="1">
    <location>
        <begin position="196"/>
        <end position="207"/>
    </location>
</feature>
<dbReference type="AlphaFoldDB" id="A0A0E0IDW7"/>
<dbReference type="HOGENOM" id="CLU_040476_0_0_1"/>
<dbReference type="Gramene" id="ONIVA08G21550.1">
    <property type="protein sequence ID" value="ONIVA08G21550.1"/>
    <property type="gene ID" value="ONIVA08G21550"/>
</dbReference>
<evidence type="ECO:0000313" key="2">
    <source>
        <dbReference type="EnsemblPlants" id="ONIVA08G21550.1"/>
    </source>
</evidence>
<feature type="region of interest" description="Disordered" evidence="1">
    <location>
        <begin position="394"/>
        <end position="425"/>
    </location>
</feature>
<proteinExistence type="predicted"/>